<keyword evidence="9" id="KW-1185">Reference proteome</keyword>
<dbReference type="SMART" id="SM00355">
    <property type="entry name" value="ZnF_C2H2"/>
    <property type="match status" value="3"/>
</dbReference>
<dbReference type="OrthoDB" id="4083680at2759"/>
<evidence type="ECO:0000256" key="2">
    <source>
        <dbReference type="ARBA" id="ARBA00022737"/>
    </source>
</evidence>
<dbReference type="PANTHER" id="PTHR19818">
    <property type="entry name" value="ZINC FINGER PROTEIN ZIC AND GLI"/>
    <property type="match status" value="1"/>
</dbReference>
<dbReference type="PANTHER" id="PTHR19818:SF139">
    <property type="entry name" value="PAIR-RULE PROTEIN ODD-PAIRED"/>
    <property type="match status" value="1"/>
</dbReference>
<proteinExistence type="predicted"/>
<dbReference type="VEuPathDB" id="FungiDB:TRICI_003571"/>
<keyword evidence="2" id="KW-0677">Repeat</keyword>
<dbReference type="GO" id="GO:0000981">
    <property type="term" value="F:DNA-binding transcription factor activity, RNA polymerase II-specific"/>
    <property type="evidence" value="ECO:0007669"/>
    <property type="project" value="TreeGrafter"/>
</dbReference>
<dbReference type="InterPro" id="IPR036236">
    <property type="entry name" value="Znf_C2H2_sf"/>
</dbReference>
<reference evidence="8" key="1">
    <citation type="journal article" date="2019" name="G3 (Bethesda)">
        <title>Genome Assemblies of Two Rare Opportunistic Yeast Pathogens: Diutina rugosa (syn. Candida rugosa) and Trichomonascus ciferrii (syn. Candida ciferrii).</title>
        <authorList>
            <person name="Mixao V."/>
            <person name="Saus E."/>
            <person name="Hansen A.P."/>
            <person name="Lass-Florl C."/>
            <person name="Gabaldon T."/>
        </authorList>
    </citation>
    <scope>NUCLEOTIDE SEQUENCE</scope>
    <source>
        <strain evidence="8">CBS 4856</strain>
    </source>
</reference>
<dbReference type="PROSITE" id="PS00028">
    <property type="entry name" value="ZINC_FINGER_C2H2_1"/>
    <property type="match status" value="1"/>
</dbReference>
<dbReference type="GO" id="GO:0008270">
    <property type="term" value="F:zinc ion binding"/>
    <property type="evidence" value="ECO:0007669"/>
    <property type="project" value="UniProtKB-KW"/>
</dbReference>
<dbReference type="Pfam" id="PF00096">
    <property type="entry name" value="zf-C2H2"/>
    <property type="match status" value="2"/>
</dbReference>
<dbReference type="InterPro" id="IPR013087">
    <property type="entry name" value="Znf_C2H2_type"/>
</dbReference>
<evidence type="ECO:0000256" key="4">
    <source>
        <dbReference type="ARBA" id="ARBA00022833"/>
    </source>
</evidence>
<evidence type="ECO:0000313" key="9">
    <source>
        <dbReference type="Proteomes" id="UP000761534"/>
    </source>
</evidence>
<dbReference type="GO" id="GO:0000978">
    <property type="term" value="F:RNA polymerase II cis-regulatory region sequence-specific DNA binding"/>
    <property type="evidence" value="ECO:0007669"/>
    <property type="project" value="TreeGrafter"/>
</dbReference>
<dbReference type="GO" id="GO:0045944">
    <property type="term" value="P:positive regulation of transcription by RNA polymerase II"/>
    <property type="evidence" value="ECO:0007669"/>
    <property type="project" value="UniProtKB-ARBA"/>
</dbReference>
<feature type="domain" description="C2H2-type" evidence="7">
    <location>
        <begin position="194"/>
        <end position="227"/>
    </location>
</feature>
<accession>A0A642V8J9</accession>
<feature type="domain" description="C2H2-type" evidence="7">
    <location>
        <begin position="256"/>
        <end position="282"/>
    </location>
</feature>
<keyword evidence="3 5" id="KW-0863">Zinc-finger</keyword>
<keyword evidence="4" id="KW-0862">Zinc</keyword>
<name>A0A642V8J9_9ASCO</name>
<dbReference type="GO" id="GO:0005634">
    <property type="term" value="C:nucleus"/>
    <property type="evidence" value="ECO:0007669"/>
    <property type="project" value="UniProtKB-ARBA"/>
</dbReference>
<evidence type="ECO:0000256" key="6">
    <source>
        <dbReference type="SAM" id="MobiDB-lite"/>
    </source>
</evidence>
<feature type="region of interest" description="Disordered" evidence="6">
    <location>
        <begin position="78"/>
        <end position="97"/>
    </location>
</feature>
<evidence type="ECO:0000259" key="7">
    <source>
        <dbReference type="PROSITE" id="PS50157"/>
    </source>
</evidence>
<evidence type="ECO:0000313" key="8">
    <source>
        <dbReference type="EMBL" id="KAA8912242.1"/>
    </source>
</evidence>
<dbReference type="AlphaFoldDB" id="A0A642V8J9"/>
<protein>
    <recommendedName>
        <fullName evidence="7">C2H2-type domain-containing protein</fullName>
    </recommendedName>
</protein>
<dbReference type="EMBL" id="SWFS01000260">
    <property type="protein sequence ID" value="KAA8912242.1"/>
    <property type="molecule type" value="Genomic_DNA"/>
</dbReference>
<evidence type="ECO:0000256" key="1">
    <source>
        <dbReference type="ARBA" id="ARBA00022723"/>
    </source>
</evidence>
<evidence type="ECO:0000256" key="5">
    <source>
        <dbReference type="PROSITE-ProRule" id="PRU00042"/>
    </source>
</evidence>
<dbReference type="InterPro" id="IPR050329">
    <property type="entry name" value="GLI_C2H2-zinc-finger"/>
</dbReference>
<sequence>MPKFKRPEPIEILPNDEFESFKRLRPRARITPTTATTPSVAVYGRDNMKSLCTPTCVSLYFDSPRSAVFKEDTIDEGLQTRSRGPTPRNAKFPAILPAPTNSKDEVTLIKINPKNTSSGVTVRANNQTFNIVLDYEQEDSLSVQPEQPMLPPPSSLLTDVPFDVIGSKPGPVVSKLMSAPQMWNIVNKIKKGKYSCTHCTQKFRTLRDLAAHIDEERIHRPHSCNEPNCPWSIIGFSKRSECSRHTKYQHQTKTKYRCQVEHCQKTFTRKDSLRRHTNLIHSDNLF</sequence>
<dbReference type="Gene3D" id="3.30.160.60">
    <property type="entry name" value="Classic Zinc Finger"/>
    <property type="match status" value="1"/>
</dbReference>
<dbReference type="SUPFAM" id="SSF57667">
    <property type="entry name" value="beta-beta-alpha zinc fingers"/>
    <property type="match status" value="1"/>
</dbReference>
<gene>
    <name evidence="8" type="ORF">TRICI_003571</name>
</gene>
<evidence type="ECO:0000256" key="3">
    <source>
        <dbReference type="ARBA" id="ARBA00022771"/>
    </source>
</evidence>
<keyword evidence="1" id="KW-0479">Metal-binding</keyword>
<dbReference type="Proteomes" id="UP000761534">
    <property type="component" value="Unassembled WGS sequence"/>
</dbReference>
<comment type="caution">
    <text evidence="8">The sequence shown here is derived from an EMBL/GenBank/DDBJ whole genome shotgun (WGS) entry which is preliminary data.</text>
</comment>
<dbReference type="PROSITE" id="PS50157">
    <property type="entry name" value="ZINC_FINGER_C2H2_2"/>
    <property type="match status" value="2"/>
</dbReference>
<organism evidence="8 9">
    <name type="scientific">Trichomonascus ciferrii</name>
    <dbReference type="NCBI Taxonomy" id="44093"/>
    <lineage>
        <taxon>Eukaryota</taxon>
        <taxon>Fungi</taxon>
        <taxon>Dikarya</taxon>
        <taxon>Ascomycota</taxon>
        <taxon>Saccharomycotina</taxon>
        <taxon>Dipodascomycetes</taxon>
        <taxon>Dipodascales</taxon>
        <taxon>Trichomonascaceae</taxon>
        <taxon>Trichomonascus</taxon>
        <taxon>Trichomonascus ciferrii complex</taxon>
    </lineage>
</organism>